<feature type="domain" description="BCAS3 WD40" evidence="19">
    <location>
        <begin position="27"/>
        <end position="495"/>
    </location>
</feature>
<evidence type="ECO:0000256" key="10">
    <source>
        <dbReference type="ARBA" id="ARBA00023015"/>
    </source>
</evidence>
<evidence type="ECO:0000259" key="18">
    <source>
        <dbReference type="Pfam" id="PF12490"/>
    </source>
</evidence>
<dbReference type="InterPro" id="IPR045142">
    <property type="entry name" value="BCAS3-like"/>
</dbReference>
<protein>
    <recommendedName>
        <fullName evidence="16">BCAS3 microtubule associated cell migration factor</fullName>
    </recommendedName>
</protein>
<gene>
    <name evidence="20" type="ORF">OCBIM_22030146mg</name>
</gene>
<dbReference type="GO" id="GO:0006914">
    <property type="term" value="P:autophagy"/>
    <property type="evidence" value="ECO:0007669"/>
    <property type="project" value="InterPro"/>
</dbReference>
<dbReference type="InterPro" id="IPR036322">
    <property type="entry name" value="WD40_repeat_dom_sf"/>
</dbReference>
<evidence type="ECO:0000256" key="17">
    <source>
        <dbReference type="SAM" id="MobiDB-lite"/>
    </source>
</evidence>
<feature type="region of interest" description="Disordered" evidence="17">
    <location>
        <begin position="744"/>
        <end position="775"/>
    </location>
</feature>
<evidence type="ECO:0000313" key="20">
    <source>
        <dbReference type="EMBL" id="KOF78914.1"/>
    </source>
</evidence>
<sequence length="986" mass="107890">MMESVVNFISDVVPQAYGNAQKTDDREKVQWVRFEQCDANDFSRNPDFAHLDVKVGPLVIILGYTNGVQVWNLTTKGEAQEVMSIRQGPVRAVRILPTPVPVFEEVDSFASKRPLMVICDSSNSCQSYCSARLVSLKTGEECHSLSFKTLPIQNVECNARVVITVFAEKMAVFEACQFRQLFWITNCYPCPGPNINPIALGARWLAYADKRLVSVHQSCGGMSGDGSQSYAATVINAAKSITKGLTMFGEAMVSSVTGKSPTSHTTKKADPSFVIDNGLRPGIVSVIDTQTIRGEHFSVSEDSDCEGLMAHFHAHANEPVAAMAFDPTGTLLLTACKLGHNFHVFRLMTHPCGSSLGAVHHLYTLHRGDTTARVVDMAFSLDSRWVSVSTHRGTSHIFPVTSYGGPVSIRTHCNARVVNRMSRFHRSAGLDEIERTATGRHSPVLSGSPSATAGVQEIYPSFARQNALNNNFGNPRLPPYPHSIPIHALAQVKQPTPALSGITTTVTSPRSTNLGPQSGLAVVDQVVSVVACFASPRCCVGFTPPIPIERREGKKPFTSLYILGHEGLLTEYVLEPRPKAAATDKISDDTPLELVVIGQFQWPLQRLKSSPELLAPLASNNPLISASTAVSTRQPSMQIDYAEPCQVTRHDSKDSLSSEQCNKEDTDEIWLPQVEMITHAGPHRRLWMGPQFSFKTYQNSHFTTVLSSNSSALLSQNPESQYCSEMSGEDLYDLQSLTIQPARSSPVAMPNTRPAYRRSSGCDNTMPTNRGSTSSPLLIEAGSFEQSPHLSDVYGYWTESELSRLPRGNTENSEEDDDRLREHIAEAMLESPHRDCGGPTSLRALVTPVPVARKKPATTLSEWLALEKASSCRNTARSDWGLMQPPSSPDPSQTVDDGDDDAGDGADKCDGNDDSSGDDDDCDGSDVDGYGGDNDDYYYFRLPLYSEFNFRQGQFCLSSFQGRLNHWGVDVIDLISLSVLVCPLYV</sequence>
<dbReference type="GO" id="GO:0000407">
    <property type="term" value="C:phagophore assembly site"/>
    <property type="evidence" value="ECO:0007669"/>
    <property type="project" value="UniProtKB-SubCell"/>
</dbReference>
<evidence type="ECO:0000256" key="8">
    <source>
        <dbReference type="ARBA" id="ARBA00022843"/>
    </source>
</evidence>
<dbReference type="SUPFAM" id="SSF50978">
    <property type="entry name" value="WD40 repeat-like"/>
    <property type="match status" value="1"/>
</dbReference>
<dbReference type="Gene3D" id="2.130.10.10">
    <property type="entry name" value="YVTN repeat-like/Quinoprotein amine dehydrogenase"/>
    <property type="match status" value="1"/>
</dbReference>
<feature type="domain" description="BCAS3" evidence="18">
    <location>
        <begin position="588"/>
        <end position="704"/>
    </location>
</feature>
<dbReference type="STRING" id="37653.A0A0L8GQ19"/>
<keyword evidence="4" id="KW-0963">Cytoplasm</keyword>
<evidence type="ECO:0000256" key="15">
    <source>
        <dbReference type="ARBA" id="ARBA00066095"/>
    </source>
</evidence>
<keyword evidence="5" id="KW-1017">Isopeptide bond</keyword>
<dbReference type="GO" id="GO:0005856">
    <property type="term" value="C:cytoskeleton"/>
    <property type="evidence" value="ECO:0007669"/>
    <property type="project" value="UniProtKB-SubCell"/>
</dbReference>
<comment type="subunit">
    <text evidence="15">Interacts with histone H3, ESR1, KAT2B and PELP1; the interactions occur in a estrogen-dependent manner. Interacts with beta-tubulin and VIM. Interacts (via C-terminal) with PHAF1; the interaction is requrired for the association with the phagophore.</text>
</comment>
<evidence type="ECO:0000256" key="12">
    <source>
        <dbReference type="ARBA" id="ARBA00023212"/>
    </source>
</evidence>
<dbReference type="Pfam" id="PF12490">
    <property type="entry name" value="BCAS3"/>
    <property type="match status" value="1"/>
</dbReference>
<keyword evidence="7" id="KW-0037">Angiogenesis</keyword>
<evidence type="ECO:0000256" key="6">
    <source>
        <dbReference type="ARBA" id="ARBA00022553"/>
    </source>
</evidence>
<evidence type="ECO:0000256" key="5">
    <source>
        <dbReference type="ARBA" id="ARBA00022499"/>
    </source>
</evidence>
<evidence type="ECO:0000256" key="4">
    <source>
        <dbReference type="ARBA" id="ARBA00022490"/>
    </source>
</evidence>
<dbReference type="InterPro" id="IPR022175">
    <property type="entry name" value="BCAS3_dom"/>
</dbReference>
<dbReference type="Pfam" id="PF21034">
    <property type="entry name" value="BCAS3_WD40"/>
    <property type="match status" value="1"/>
</dbReference>
<keyword evidence="8" id="KW-0832">Ubl conjugation</keyword>
<evidence type="ECO:0000256" key="7">
    <source>
        <dbReference type="ARBA" id="ARBA00022657"/>
    </source>
</evidence>
<name>A0A0L8GQ19_OCTBM</name>
<evidence type="ECO:0000259" key="19">
    <source>
        <dbReference type="Pfam" id="PF21034"/>
    </source>
</evidence>
<proteinExistence type="inferred from homology"/>
<dbReference type="InterPro" id="IPR048382">
    <property type="entry name" value="BCAS3_WD40"/>
</dbReference>
<evidence type="ECO:0000256" key="11">
    <source>
        <dbReference type="ARBA" id="ARBA00023163"/>
    </source>
</evidence>
<keyword evidence="10" id="KW-0805">Transcription regulation</keyword>
<feature type="region of interest" description="Disordered" evidence="17">
    <location>
        <begin position="877"/>
        <end position="927"/>
    </location>
</feature>
<evidence type="ECO:0000256" key="14">
    <source>
        <dbReference type="ARBA" id="ARBA00061169"/>
    </source>
</evidence>
<keyword evidence="13" id="KW-0539">Nucleus</keyword>
<feature type="compositionally biased region" description="Polar residues" evidence="17">
    <location>
        <begin position="761"/>
        <end position="775"/>
    </location>
</feature>
<dbReference type="OrthoDB" id="25778at2759"/>
<evidence type="ECO:0000256" key="9">
    <source>
        <dbReference type="ARBA" id="ARBA00022990"/>
    </source>
</evidence>
<keyword evidence="11" id="KW-0804">Transcription</keyword>
<evidence type="ECO:0000256" key="2">
    <source>
        <dbReference type="ARBA" id="ARBA00004245"/>
    </source>
</evidence>
<feature type="compositionally biased region" description="Acidic residues" evidence="17">
    <location>
        <begin position="912"/>
        <end position="926"/>
    </location>
</feature>
<keyword evidence="9" id="KW-0007">Acetylation</keyword>
<organism evidence="20">
    <name type="scientific">Octopus bimaculoides</name>
    <name type="common">California two-spotted octopus</name>
    <dbReference type="NCBI Taxonomy" id="37653"/>
    <lineage>
        <taxon>Eukaryota</taxon>
        <taxon>Metazoa</taxon>
        <taxon>Spiralia</taxon>
        <taxon>Lophotrochozoa</taxon>
        <taxon>Mollusca</taxon>
        <taxon>Cephalopoda</taxon>
        <taxon>Coleoidea</taxon>
        <taxon>Octopodiformes</taxon>
        <taxon>Octopoda</taxon>
        <taxon>Incirrata</taxon>
        <taxon>Octopodidae</taxon>
        <taxon>Octopus</taxon>
    </lineage>
</organism>
<dbReference type="PANTHER" id="PTHR13268:SF0">
    <property type="entry name" value="BCAS3 MICROTUBULE ASSOCIATED CELL MIGRATION FACTOR"/>
    <property type="match status" value="1"/>
</dbReference>
<evidence type="ECO:0000256" key="13">
    <source>
        <dbReference type="ARBA" id="ARBA00023242"/>
    </source>
</evidence>
<dbReference type="GO" id="GO:0042594">
    <property type="term" value="P:response to starvation"/>
    <property type="evidence" value="ECO:0007669"/>
    <property type="project" value="TreeGrafter"/>
</dbReference>
<accession>A0A0L8GQ19</accession>
<dbReference type="EMBL" id="KQ420909">
    <property type="protein sequence ID" value="KOF78914.1"/>
    <property type="molecule type" value="Genomic_DNA"/>
</dbReference>
<dbReference type="InterPro" id="IPR015943">
    <property type="entry name" value="WD40/YVTN_repeat-like_dom_sf"/>
</dbReference>
<evidence type="ECO:0000256" key="3">
    <source>
        <dbReference type="ARBA" id="ARBA00004329"/>
    </source>
</evidence>
<dbReference type="PANTHER" id="PTHR13268">
    <property type="entry name" value="BREAST CARCINOMA AMPLIFIED SEQUENCE 3"/>
    <property type="match status" value="1"/>
</dbReference>
<dbReference type="AlphaFoldDB" id="A0A0L8GQ19"/>
<evidence type="ECO:0000256" key="1">
    <source>
        <dbReference type="ARBA" id="ARBA00004123"/>
    </source>
</evidence>
<keyword evidence="12" id="KW-0206">Cytoskeleton</keyword>
<comment type="subcellular location">
    <subcellularLocation>
        <location evidence="2">Cytoplasm</location>
        <location evidence="2">Cytoskeleton</location>
    </subcellularLocation>
    <subcellularLocation>
        <location evidence="1">Nucleus</location>
    </subcellularLocation>
    <subcellularLocation>
        <location evidence="3">Preautophagosomal structure</location>
    </subcellularLocation>
</comment>
<keyword evidence="6" id="KW-0597">Phosphoprotein</keyword>
<evidence type="ECO:0000256" key="16">
    <source>
        <dbReference type="ARBA" id="ARBA00074831"/>
    </source>
</evidence>
<comment type="similarity">
    <text evidence="14">Belongs to the BCAS3 family.</text>
</comment>
<dbReference type="GO" id="GO:0005634">
    <property type="term" value="C:nucleus"/>
    <property type="evidence" value="ECO:0007669"/>
    <property type="project" value="UniProtKB-SubCell"/>
</dbReference>
<reference evidence="20" key="1">
    <citation type="submission" date="2015-07" db="EMBL/GenBank/DDBJ databases">
        <title>MeaNS - Measles Nucleotide Surveillance Program.</title>
        <authorList>
            <person name="Tran T."/>
            <person name="Druce J."/>
        </authorList>
    </citation>
    <scope>NUCLEOTIDE SEQUENCE</scope>
    <source>
        <strain evidence="20">UCB-OBI-ISO-001</strain>
        <tissue evidence="20">Gonad</tissue>
    </source>
</reference>
<dbReference type="FunFam" id="2.130.10.10:FF:000422">
    <property type="entry name" value="BCAS3 microtubule-associated cell migration factor"/>
    <property type="match status" value="1"/>
</dbReference>